<dbReference type="PANTHER" id="PTHR33221:SF2">
    <property type="entry name" value="TRANSCRIPTIONAL REGULATOR"/>
    <property type="match status" value="1"/>
</dbReference>
<dbReference type="InterPro" id="IPR011991">
    <property type="entry name" value="ArsR-like_HTH"/>
</dbReference>
<accession>A0ABC9U2J4</accession>
<dbReference type="PANTHER" id="PTHR33221">
    <property type="entry name" value="WINGED HELIX-TURN-HELIX TRANSCRIPTIONAL REGULATOR, RRF2 FAMILY"/>
    <property type="match status" value="1"/>
</dbReference>
<sequence>MGSGIYFFISVIIQNFQNKLDIFYLHCYSSVIDNREGGNVLITRETDYALRILRTLSDGKSYTAGELAERESLPQKFAYKILKKLEKAGIVQITRGASGGCRLGCDLRTATLYQLIEAVETNARLTSCMTPGYQCEWRGRYGSPCTIHTQLAKVQNAIDQEFRSRSLYWLLNGEENS</sequence>
<dbReference type="AlphaFoldDB" id="A0ABC9U2J4"/>
<dbReference type="InterPro" id="IPR036390">
    <property type="entry name" value="WH_DNA-bd_sf"/>
</dbReference>
<reference evidence="1 2" key="1">
    <citation type="submission" date="2013-07" db="EMBL/GenBank/DDBJ databases">
        <authorList>
            <person name="Weinstock G."/>
            <person name="Sodergren E."/>
            <person name="Wylie T."/>
            <person name="Fulton L."/>
            <person name="Fulton R."/>
            <person name="Fronick C."/>
            <person name="O'Laughlin M."/>
            <person name="Godfrey J."/>
            <person name="Miner T."/>
            <person name="Herter B."/>
            <person name="Appelbaum E."/>
            <person name="Cordes M."/>
            <person name="Lek S."/>
            <person name="Wollam A."/>
            <person name="Pepin K.H."/>
            <person name="Palsikar V.B."/>
            <person name="Mitreva M."/>
            <person name="Wilson R.K."/>
        </authorList>
    </citation>
    <scope>NUCLEOTIDE SEQUENCE [LARGE SCALE GENOMIC DNA]</scope>
    <source>
        <strain evidence="1 2">ATCC 14940</strain>
    </source>
</reference>
<dbReference type="CDD" id="cd00090">
    <property type="entry name" value="HTH_ARSR"/>
    <property type="match status" value="1"/>
</dbReference>
<dbReference type="InterPro" id="IPR000944">
    <property type="entry name" value="Tscrpt_reg_Rrf2"/>
</dbReference>
<dbReference type="Gene3D" id="1.10.10.10">
    <property type="entry name" value="Winged helix-like DNA-binding domain superfamily/Winged helix DNA-binding domain"/>
    <property type="match status" value="1"/>
</dbReference>
<dbReference type="NCBIfam" id="TIGR00738">
    <property type="entry name" value="rrf2_super"/>
    <property type="match status" value="1"/>
</dbReference>
<gene>
    <name evidence="1" type="ORF">CLOSYM_00657</name>
</gene>
<proteinExistence type="predicted"/>
<evidence type="ECO:0000313" key="1">
    <source>
        <dbReference type="EMBL" id="ERI79831.1"/>
    </source>
</evidence>
<evidence type="ECO:0000313" key="2">
    <source>
        <dbReference type="Proteomes" id="UP000016491"/>
    </source>
</evidence>
<dbReference type="InterPro" id="IPR036388">
    <property type="entry name" value="WH-like_DNA-bd_sf"/>
</dbReference>
<dbReference type="Pfam" id="PF02082">
    <property type="entry name" value="Rrf2"/>
    <property type="match status" value="1"/>
</dbReference>
<organism evidence="1 2">
    <name type="scientific">[Clostridium] symbiosum ATCC 14940</name>
    <dbReference type="NCBI Taxonomy" id="411472"/>
    <lineage>
        <taxon>Bacteria</taxon>
        <taxon>Bacillati</taxon>
        <taxon>Bacillota</taxon>
        <taxon>Clostridia</taxon>
        <taxon>Lachnospirales</taxon>
        <taxon>Lachnospiraceae</taxon>
        <taxon>Otoolea</taxon>
    </lineage>
</organism>
<protein>
    <submittedName>
        <fullName evidence="1">Transcriptional regulator, Rrf2 family</fullName>
    </submittedName>
</protein>
<name>A0ABC9U2J4_CLOSY</name>
<dbReference type="PROSITE" id="PS51197">
    <property type="entry name" value="HTH_RRF2_2"/>
    <property type="match status" value="1"/>
</dbReference>
<comment type="caution">
    <text evidence="1">The sequence shown here is derived from an EMBL/GenBank/DDBJ whole genome shotgun (WGS) entry which is preliminary data.</text>
</comment>
<dbReference type="EMBL" id="AWSU01000052">
    <property type="protein sequence ID" value="ERI79831.1"/>
    <property type="molecule type" value="Genomic_DNA"/>
</dbReference>
<dbReference type="SUPFAM" id="SSF46785">
    <property type="entry name" value="Winged helix' DNA-binding domain"/>
    <property type="match status" value="1"/>
</dbReference>
<dbReference type="Proteomes" id="UP000016491">
    <property type="component" value="Unassembled WGS sequence"/>
</dbReference>